<protein>
    <submittedName>
        <fullName evidence="12">SusC/RagA family TonB-linked outer membrane protein</fullName>
    </submittedName>
</protein>
<gene>
    <name evidence="12" type="ORF">QQ008_00015</name>
</gene>
<dbReference type="InterPro" id="IPR036942">
    <property type="entry name" value="Beta-barrel_TonB_sf"/>
</dbReference>
<comment type="similarity">
    <text evidence="8 9">Belongs to the TonB-dependent receptor family.</text>
</comment>
<evidence type="ECO:0000256" key="6">
    <source>
        <dbReference type="ARBA" id="ARBA00023136"/>
    </source>
</evidence>
<dbReference type="Gene3D" id="2.40.170.20">
    <property type="entry name" value="TonB-dependent receptor, beta-barrel domain"/>
    <property type="match status" value="1"/>
</dbReference>
<dbReference type="SUPFAM" id="SSF56935">
    <property type="entry name" value="Porins"/>
    <property type="match status" value="1"/>
</dbReference>
<evidence type="ECO:0000256" key="5">
    <source>
        <dbReference type="ARBA" id="ARBA00023077"/>
    </source>
</evidence>
<keyword evidence="4 8" id="KW-0812">Transmembrane</keyword>
<feature type="domain" description="TonB-dependent receptor plug" evidence="11">
    <location>
        <begin position="231"/>
        <end position="336"/>
    </location>
</feature>
<dbReference type="InterPro" id="IPR012910">
    <property type="entry name" value="Plug_dom"/>
</dbReference>
<feature type="domain" description="TonB-dependent receptor-like beta-barrel" evidence="10">
    <location>
        <begin position="578"/>
        <end position="1088"/>
    </location>
</feature>
<keyword evidence="5 9" id="KW-0798">TonB box</keyword>
<dbReference type="PROSITE" id="PS52016">
    <property type="entry name" value="TONB_DEPENDENT_REC_3"/>
    <property type="match status" value="1"/>
</dbReference>
<dbReference type="InterPro" id="IPR037066">
    <property type="entry name" value="Plug_dom_sf"/>
</dbReference>
<evidence type="ECO:0000256" key="1">
    <source>
        <dbReference type="ARBA" id="ARBA00004571"/>
    </source>
</evidence>
<keyword evidence="2 8" id="KW-0813">Transport</keyword>
<keyword evidence="13" id="KW-1185">Reference proteome</keyword>
<comment type="subcellular location">
    <subcellularLocation>
        <location evidence="1 8">Cell outer membrane</location>
        <topology evidence="1 8">Multi-pass membrane protein</topology>
    </subcellularLocation>
</comment>
<evidence type="ECO:0000259" key="11">
    <source>
        <dbReference type="Pfam" id="PF07715"/>
    </source>
</evidence>
<dbReference type="Proteomes" id="UP001172082">
    <property type="component" value="Unassembled WGS sequence"/>
</dbReference>
<dbReference type="Pfam" id="PF13715">
    <property type="entry name" value="CarbopepD_reg_2"/>
    <property type="match status" value="1"/>
</dbReference>
<evidence type="ECO:0000256" key="7">
    <source>
        <dbReference type="ARBA" id="ARBA00023237"/>
    </source>
</evidence>
<keyword evidence="3 8" id="KW-1134">Transmembrane beta strand</keyword>
<dbReference type="InterPro" id="IPR000531">
    <property type="entry name" value="Beta-barrel_TonB"/>
</dbReference>
<dbReference type="InterPro" id="IPR023997">
    <property type="entry name" value="TonB-dep_OMP_SusC/RagA_CS"/>
</dbReference>
<dbReference type="Gene3D" id="2.60.40.1120">
    <property type="entry name" value="Carboxypeptidase-like, regulatory domain"/>
    <property type="match status" value="1"/>
</dbReference>
<dbReference type="Pfam" id="PF00593">
    <property type="entry name" value="TonB_dep_Rec_b-barrel"/>
    <property type="match status" value="1"/>
</dbReference>
<dbReference type="InterPro" id="IPR039426">
    <property type="entry name" value="TonB-dep_rcpt-like"/>
</dbReference>
<dbReference type="RefSeq" id="WP_346749746.1">
    <property type="nucleotide sequence ID" value="NZ_JAUJEA010000001.1"/>
</dbReference>
<evidence type="ECO:0000259" key="10">
    <source>
        <dbReference type="Pfam" id="PF00593"/>
    </source>
</evidence>
<dbReference type="InterPro" id="IPR008969">
    <property type="entry name" value="CarboxyPept-like_regulatory"/>
</dbReference>
<dbReference type="Pfam" id="PF07715">
    <property type="entry name" value="Plug"/>
    <property type="match status" value="1"/>
</dbReference>
<name>A0ABT8KJ05_9BACT</name>
<evidence type="ECO:0000313" key="12">
    <source>
        <dbReference type="EMBL" id="MDN5199713.1"/>
    </source>
</evidence>
<dbReference type="SUPFAM" id="SSF49464">
    <property type="entry name" value="Carboxypeptidase regulatory domain-like"/>
    <property type="match status" value="1"/>
</dbReference>
<keyword evidence="7 8" id="KW-0998">Cell outer membrane</keyword>
<evidence type="ECO:0000313" key="13">
    <source>
        <dbReference type="Proteomes" id="UP001172082"/>
    </source>
</evidence>
<dbReference type="EMBL" id="JAUJEA010000001">
    <property type="protein sequence ID" value="MDN5199713.1"/>
    <property type="molecule type" value="Genomic_DNA"/>
</dbReference>
<evidence type="ECO:0000256" key="2">
    <source>
        <dbReference type="ARBA" id="ARBA00022448"/>
    </source>
</evidence>
<evidence type="ECO:0000256" key="9">
    <source>
        <dbReference type="RuleBase" id="RU003357"/>
    </source>
</evidence>
<evidence type="ECO:0000256" key="8">
    <source>
        <dbReference type="PROSITE-ProRule" id="PRU01360"/>
    </source>
</evidence>
<organism evidence="12 13">
    <name type="scientific">Splendidivirga corallicola</name>
    <dbReference type="NCBI Taxonomy" id="3051826"/>
    <lineage>
        <taxon>Bacteria</taxon>
        <taxon>Pseudomonadati</taxon>
        <taxon>Bacteroidota</taxon>
        <taxon>Cytophagia</taxon>
        <taxon>Cytophagales</taxon>
        <taxon>Splendidivirgaceae</taxon>
        <taxon>Splendidivirga</taxon>
    </lineage>
</organism>
<dbReference type="Gene3D" id="2.170.130.10">
    <property type="entry name" value="TonB-dependent receptor, plug domain"/>
    <property type="match status" value="1"/>
</dbReference>
<dbReference type="NCBIfam" id="TIGR04056">
    <property type="entry name" value="OMP_RagA_SusC"/>
    <property type="match status" value="1"/>
</dbReference>
<dbReference type="NCBIfam" id="TIGR04057">
    <property type="entry name" value="SusC_RagA_signa"/>
    <property type="match status" value="1"/>
</dbReference>
<evidence type="ECO:0000256" key="3">
    <source>
        <dbReference type="ARBA" id="ARBA00022452"/>
    </source>
</evidence>
<keyword evidence="6 8" id="KW-0472">Membrane</keyword>
<evidence type="ECO:0000256" key="4">
    <source>
        <dbReference type="ARBA" id="ARBA00022692"/>
    </source>
</evidence>
<accession>A0ABT8KJ05</accession>
<sequence length="1123" mass="122925">MQSILLRQVLMISKYALLGISLQVLIGTSILLAHDARSQTKSIKDIYVTINLKDVRLADALETIGTKTNFSFVFNGETLDKDKRISVASKNNSLASILMDLSKHASVKFKRVNSNIYVSKRTLLDSGVSEETLDIHMIEKKITGKVTDENGEALPGVNVLAKGTTIGTITDTDGNFVLNIPDEVTILVFSYVGYLGEEVDITGRTTVDLVLNPDISALSEVVVIGYGVQKKVNLTGAVETVTSEAIENRPATDVSNLLTGQVPGLTILQRSGQPGADAGSITIRGLGTLNNTSPLIIVDGVESSFQNIDPNDIDNVSVLKDAAAAAIYGVRAANGVVIITTKRGNQGKTNVSYNNYFGVQEATNLPKFLGSADFAMLFNEALANDGQAPFYSDSDIQSFRNGNDPDNFPNTDQVGELFTESGFQQNHHLSVTGGNENSRFAVMFGYLSREGLMKNTNYDRYSLRVNVDQDLTPKLNLGTNIALTREEITSPSFGVGGIIGHAFREPPTVPNRFSNGNWGGYLGEHNSIAELADGGLSRTFRNKVITSITAGYEIFEGLKIKGVAAITNDLNKSKSFWQVFSLYNTPTDIGRTFRSGLSENRTDQIDINLQALLTYEKSINQHDFNALLGFNERKITQESINAGISDLPSNNALNQLNAGNQDTETNSGGGFEFRLRSLFGRLNYAYNNRYLFEANFRYDGTSRFPSNDRFSVFPSFSAGWRLSEEDFFNVSFINELKVRASWGQLGNEDLGNAFYPYQPTFVFGRNYSLGGSLVSGISENSSLPNTSITWEVSTNTNFGVDAEFLEGKLNFSIDYFTRKTEDILIPDRSASLTLGASAPAGNFGTVENKGFELSIGYQETHDKFSYYVNGNIAFVTNELTSQGTGVNATPNFSSPFGVNRIDQVGSPIQSLFGYEVIGIFSSQSEIDAAPDQATTFGGVSPGDLRYRDVNGDNAITPDDRVVLGSDFPELNYGIQLGGSYGNFDLSMLWQGVGKVTGYLNREASEAFFNAGKVLERHLDRWTPQNTDASYPRLTIANSNRNNVTNSFFAQDASYLKLRNLQVGYTFPQAILDKIKLEKLRLFFSADNLIIITSFEGFDPEAPIGRGDFYPQVRTFTGGINLSF</sequence>
<dbReference type="InterPro" id="IPR023996">
    <property type="entry name" value="TonB-dep_OMP_SusC/RagA"/>
</dbReference>
<proteinExistence type="inferred from homology"/>
<reference evidence="12" key="1">
    <citation type="submission" date="2023-06" db="EMBL/GenBank/DDBJ databases">
        <title>Genomic of Parafulvivirga corallium.</title>
        <authorList>
            <person name="Wang G."/>
        </authorList>
    </citation>
    <scope>NUCLEOTIDE SEQUENCE</scope>
    <source>
        <strain evidence="12">BMA10</strain>
    </source>
</reference>
<comment type="caution">
    <text evidence="12">The sequence shown here is derived from an EMBL/GenBank/DDBJ whole genome shotgun (WGS) entry which is preliminary data.</text>
</comment>